<dbReference type="Pfam" id="PF25468">
    <property type="entry name" value="HEAT_HEATR5A"/>
    <property type="match status" value="1"/>
</dbReference>
<proteinExistence type="inferred from homology"/>
<feature type="region of interest" description="Disordered" evidence="2">
    <location>
        <begin position="1393"/>
        <end position="1432"/>
    </location>
</feature>
<dbReference type="InterPro" id="IPR016024">
    <property type="entry name" value="ARM-type_fold"/>
</dbReference>
<dbReference type="SUPFAM" id="SSF48371">
    <property type="entry name" value="ARM repeat"/>
    <property type="match status" value="2"/>
</dbReference>
<dbReference type="EMBL" id="CAWUHB010000004">
    <property type="protein sequence ID" value="CAK7211868.1"/>
    <property type="molecule type" value="Genomic_DNA"/>
</dbReference>
<dbReference type="InterPro" id="IPR040108">
    <property type="entry name" value="Laa1/Sip1/HEATR5"/>
</dbReference>
<dbReference type="InterPro" id="IPR057981">
    <property type="entry name" value="TPR_LAA1-like_C"/>
</dbReference>
<sequence>MSNAASPAHDGSRPSSGGADDVAVAAVATAATAATANAAAATTSPHPELDTMHLSNLPVEQQELTLLQFAATLDAHVRQLEPDDCTAQQFYLKKEIFKILNLATPPPSRVVRNTLGRCLAHVLGKGDRKLLFETINDLNAVIAHGGIKVRTVEASSGGTANAVSAAEASNRTKHAAVVCLGDVFGAAGDSAISLHQLTTSTLMKMLKAAQNHAGLRAAIFVAFSKLVTCISTSVDESIARDMWKQARNHASGDKGALVAVAACRCLIALVRHTTYFDTSSDFDSLSKTIFKTIDAPSPHVRRAAADCLVEAMVKGYAEAVSGSSGVGRAGGGGDGGGGGGGLGRSMSTRKPARPKALKRTSTIPTGLQDDDDLPGSRASSPAPTRGGHNVLSLPLADMLKTLSTHYVKLSTTNRARAAISICYGRVLLRLGEKAVELNFLRIIENLAVDLLGHANIANNRYRLLVSRRIVDTIVQDIVGRRILSEAGQIAAAKTLVNDILKNYPQVIKERPEPSKHVLVVALGALASLITSLGSAANGFAESSRDGLLQLLPHPTYSVQVHAAACLKAFVLACPQQLLPCLSVCMNSLSRELGQLSGAGGSSTHQHRRCLGFSYGLAATLSASPQRPLYGSVDINSRVLTMATNLLKTSGKLELRVASVQIQVAWILIGGLMSLGPNFVKIHLSQMLLLWKNALPKPLAKDNVASRNYLETSFLTHVRDCALGSILAFLQYNSRLLTVDVSKRIAAMLQHTTAFLKTLPVRKITDDISQRLTPALQLHDLDVMVQRRVLQCYLRLINMAPAGSSEALLQSNLLTLVISLFADPDNYGAGSLSASIATAAGTFETIWDVADNAGFGVTGLVSGFKVRGLPGQHEKNAAEEEQQQQQLLAALDETAGPEGVIESLLLSPVCGAFEHDASLLYVENSAVRAEGSGPSENDISSSGGGGSSSNSSNASSTNGSSLLPDPPATEVVNLAIQLFAYVFPLTPAKVQESILEQVATFMSAGSLLRDPGRKAAINVNVAVALLSTLKVAVRETQAPAGNITNQKVEQLLQDLVRGFVIDPDQYVRSIGYAAVGRLCNACGNAFTSHEIKHLVDTIVVNREPSARAGCAMALGSIQTKVGGMAAGYHLKTILGILMSLCNDPHPTVHFWALEAFARASDAAGLNFSSYVSSTLGMLAQLYGSENHHAEVASAVSMNLELDLSTTAAIARCVDALVNVLGPDLQETTKSRELIFTLVRQFQDEDDRQVQRASLDCLEHLSLYAPGYVDFNEYVKLLQRYMQSDHQGLRDAAVDGLYNLMKRNADEVMSAANPGLEDQLWLVLDRHPAHDGIRNIFRNWMRQACLQDTTGWLQRFQRVLKMTRPKVPETTRLAAAFQKTAFRGTALDLQDEEVAGLGSGDRDDGKNKDDGDDEPGMGASDGAPPEAAAPAPTSSNAIAAAAAAATATAAAVAGAGSDVEPLRWQITAFVLSLLNEVFLLVGKDAAATASVGGDISPAQAALQSKIADVVRMAFSASTSSVLEQRIWGLKIVGALLRMFGKTPDPDFEEAMILEQFQAQISSALTPAFAADSSPELASEAVHVCAAFVATGIVTDVDRMGRILKTLVGALENFMTDSENVGIGDLKGLSANAQVMVKMSVFAAWAELQVASLEQQYLVDVLRPHIGKLTPLWLESLREFARLRFEPDISMTLGPPSLSGSLDTIYAALNRETLLAFYQEAWLKLVDAIASLIEQDSEFVFDALDGKLADEGDEETRDQVENNEKAVASLSNGAATKKKKKNKGSDINYRDEPVAFFFVLFGIAFEALAARQGHADSLATRGQTLEILLALKKILHPSVSGQAIYRDAIFSETMDLLDRQVLTEGLDVQGVIVEIARALCLAHPAARTREQPETGELSDDIEQLFELTRIIVLVLSGLLPTLSEQQQQGGSDSRPAPPMRYHMTEEAVLLLVKTALDALVDAAEVFPAIIRTDLHACLVHIFATILATPACQVVVVPQALPTLKRFITTATATAATSDEQTDAQMRGCLRRFLSVYLTAQKREETTSLACVKNVLLAITILFTAGHNNLSTNDPLVVRFLDELLDCLDDRMTAKIAANCCRSLLLHTRATAADQSIGRYLLPRLLAFVANVAPEDPEGARNLVAGTLSAFVARAAAQATANNGNATGGNRTSVAVATALVLPALLARASGELEKWQEENLGTTNDADGPENAKSAAAEADRNTIYKDTSGRLLELASADPVAFRGVVGGLNESQRAFMEEVIKAGRQAEAAKPAASSNGQPTIALKMDFGSV</sequence>
<accession>A0ABP0AX68</accession>
<feature type="region of interest" description="Disordered" evidence="2">
    <location>
        <begin position="321"/>
        <end position="389"/>
    </location>
</feature>
<comment type="similarity">
    <text evidence="1">Belongs to the HEATR5 family.</text>
</comment>
<evidence type="ECO:0000256" key="2">
    <source>
        <dbReference type="SAM" id="MobiDB-lite"/>
    </source>
</evidence>
<feature type="domain" description="LAA1-like C-terminal TPR repeats" evidence="3">
    <location>
        <begin position="2069"/>
        <end position="2270"/>
    </location>
</feature>
<comment type="caution">
    <text evidence="4">The sequence shown here is derived from an EMBL/GenBank/DDBJ whole genome shotgun (WGS) entry which is preliminary data.</text>
</comment>
<evidence type="ECO:0000313" key="5">
    <source>
        <dbReference type="Proteomes" id="UP001642405"/>
    </source>
</evidence>
<dbReference type="Pfam" id="PF25808">
    <property type="entry name" value="TPR_LAA1_C"/>
    <property type="match status" value="1"/>
</dbReference>
<dbReference type="PANTHER" id="PTHR21663:SF0">
    <property type="entry name" value="HEAT REPEAT-CONTAINING PROTEIN 5B"/>
    <property type="match status" value="1"/>
</dbReference>
<feature type="region of interest" description="Disordered" evidence="2">
    <location>
        <begin position="929"/>
        <end position="961"/>
    </location>
</feature>
<dbReference type="Proteomes" id="UP001642405">
    <property type="component" value="Unassembled WGS sequence"/>
</dbReference>
<dbReference type="InterPro" id="IPR046837">
    <property type="entry name" value="Laa1/Sip1/HEATR5-like_HEAT"/>
</dbReference>
<evidence type="ECO:0000259" key="3">
    <source>
        <dbReference type="Pfam" id="PF25808"/>
    </source>
</evidence>
<feature type="compositionally biased region" description="Gly residues" evidence="2">
    <location>
        <begin position="324"/>
        <end position="343"/>
    </location>
</feature>
<feature type="compositionally biased region" description="Low complexity" evidence="2">
    <location>
        <begin position="1416"/>
        <end position="1432"/>
    </location>
</feature>
<dbReference type="Gene3D" id="1.25.10.10">
    <property type="entry name" value="Leucine-rich Repeat Variant"/>
    <property type="match status" value="3"/>
</dbReference>
<dbReference type="Pfam" id="PF20210">
    <property type="entry name" value="Laa1_Sip1_HTR5"/>
    <property type="match status" value="1"/>
</dbReference>
<protein>
    <recommendedName>
        <fullName evidence="3">LAA1-like C-terminal TPR repeats domain-containing protein</fullName>
    </recommendedName>
</protein>
<evidence type="ECO:0000313" key="4">
    <source>
        <dbReference type="EMBL" id="CAK7211868.1"/>
    </source>
</evidence>
<evidence type="ECO:0000256" key="1">
    <source>
        <dbReference type="ARBA" id="ARBA00008304"/>
    </source>
</evidence>
<gene>
    <name evidence="4" type="ORF">SCUCBS95973_001270</name>
</gene>
<dbReference type="PANTHER" id="PTHR21663">
    <property type="entry name" value="HYPOTHETICAL HEAT DOMAIN-CONTAINING"/>
    <property type="match status" value="1"/>
</dbReference>
<dbReference type="InterPro" id="IPR011989">
    <property type="entry name" value="ARM-like"/>
</dbReference>
<organism evidence="4 5">
    <name type="scientific">Sporothrix curviconia</name>
    <dbReference type="NCBI Taxonomy" id="1260050"/>
    <lineage>
        <taxon>Eukaryota</taxon>
        <taxon>Fungi</taxon>
        <taxon>Dikarya</taxon>
        <taxon>Ascomycota</taxon>
        <taxon>Pezizomycotina</taxon>
        <taxon>Sordariomycetes</taxon>
        <taxon>Sordariomycetidae</taxon>
        <taxon>Ophiostomatales</taxon>
        <taxon>Ophiostomataceae</taxon>
        <taxon>Sporothrix</taxon>
    </lineage>
</organism>
<feature type="compositionally biased region" description="Basic and acidic residues" evidence="2">
    <location>
        <begin position="1398"/>
        <end position="1407"/>
    </location>
</feature>
<keyword evidence="5" id="KW-1185">Reference proteome</keyword>
<name>A0ABP0AX68_9PEZI</name>
<reference evidence="4 5" key="1">
    <citation type="submission" date="2024-01" db="EMBL/GenBank/DDBJ databases">
        <authorList>
            <person name="Allen C."/>
            <person name="Tagirdzhanova G."/>
        </authorList>
    </citation>
    <scope>NUCLEOTIDE SEQUENCE [LARGE SCALE GENOMIC DNA]</scope>
</reference>
<feature type="compositionally biased region" description="Low complexity" evidence="2">
    <location>
        <begin position="947"/>
        <end position="960"/>
    </location>
</feature>